<feature type="active site" description="Nucleophile" evidence="4">
    <location>
        <position position="331"/>
    </location>
</feature>
<dbReference type="InterPro" id="IPR012340">
    <property type="entry name" value="NA-bd_OB-fold"/>
</dbReference>
<evidence type="ECO:0000256" key="4">
    <source>
        <dbReference type="PROSITE-ProRule" id="PRU01024"/>
    </source>
</evidence>
<accession>A0A1M6KM50</accession>
<sequence length="375" mass="40168">MTVELVLGPVAHGGFVVGRHDGKVLFVTGGLPGERVSVEVTERGRRYDRARVVEVLEAVPGRVEPPCAIASECGGCDWQFADQPTQLDLKTAVVEEQLRRLAGIDWGGRVEAVPGGLTGWRTRTRLAVDDEGRLGFRARRSHAIVPLPEAGCLIADHAPYDDATRVAEPRAEVIVAVGTWADTCLGQKLGIGPDPVRQQVFDRTFEVAADGFWQAHREAPEVLTRAVLEGLEPQRGESALDLYCGVGLFAGALIDSGCRVSGVETGNAAVALARRNVPEARFTAAPVERALRDFPDSVDLVVLDPPRKGAGEKVVRAVAGMAPRAIAYVACDPAALARDLAHFADHGYVASDIKGFDLFPMTHHVECVAILRARG</sequence>
<dbReference type="EMBL" id="FQZG01000061">
    <property type="protein sequence ID" value="SHJ60009.1"/>
    <property type="molecule type" value="Genomic_DNA"/>
</dbReference>
<evidence type="ECO:0000256" key="1">
    <source>
        <dbReference type="ARBA" id="ARBA00022603"/>
    </source>
</evidence>
<evidence type="ECO:0000313" key="6">
    <source>
        <dbReference type="EMBL" id="SHJ60009.1"/>
    </source>
</evidence>
<dbReference type="InterPro" id="IPR002792">
    <property type="entry name" value="TRAM_dom"/>
</dbReference>
<dbReference type="Pfam" id="PF05958">
    <property type="entry name" value="tRNA_U5-meth_tr"/>
    <property type="match status" value="1"/>
</dbReference>
<dbReference type="Gene3D" id="3.40.50.150">
    <property type="entry name" value="Vaccinia Virus protein VP39"/>
    <property type="match status" value="2"/>
</dbReference>
<dbReference type="SUPFAM" id="SSF53335">
    <property type="entry name" value="S-adenosyl-L-methionine-dependent methyltransferases"/>
    <property type="match status" value="1"/>
</dbReference>
<protein>
    <submittedName>
        <fullName evidence="6">TRAM domain-containing protein</fullName>
    </submittedName>
</protein>
<dbReference type="OrthoDB" id="9804590at2"/>
<dbReference type="SUPFAM" id="SSF50249">
    <property type="entry name" value="Nucleic acid-binding proteins"/>
    <property type="match status" value="1"/>
</dbReference>
<dbReference type="InterPro" id="IPR030391">
    <property type="entry name" value="MeTrfase_TrmA_CS"/>
</dbReference>
<dbReference type="PANTHER" id="PTHR11061">
    <property type="entry name" value="RNA M5U METHYLTRANSFERASE"/>
    <property type="match status" value="1"/>
</dbReference>
<dbReference type="PROSITE" id="PS01231">
    <property type="entry name" value="TRMA_2"/>
    <property type="match status" value="1"/>
</dbReference>
<dbReference type="Proteomes" id="UP000184512">
    <property type="component" value="Unassembled WGS sequence"/>
</dbReference>
<dbReference type="InterPro" id="IPR010280">
    <property type="entry name" value="U5_MeTrfase_fam"/>
</dbReference>
<organism evidence="6 7">
    <name type="scientific">Tessaracoccus bendigoensis DSM 12906</name>
    <dbReference type="NCBI Taxonomy" id="1123357"/>
    <lineage>
        <taxon>Bacteria</taxon>
        <taxon>Bacillati</taxon>
        <taxon>Actinomycetota</taxon>
        <taxon>Actinomycetes</taxon>
        <taxon>Propionibacteriales</taxon>
        <taxon>Propionibacteriaceae</taxon>
        <taxon>Tessaracoccus</taxon>
    </lineage>
</organism>
<dbReference type="Pfam" id="PF01938">
    <property type="entry name" value="TRAM"/>
    <property type="match status" value="1"/>
</dbReference>
<keyword evidence="3 4" id="KW-0949">S-adenosyl-L-methionine</keyword>
<evidence type="ECO:0000256" key="3">
    <source>
        <dbReference type="ARBA" id="ARBA00022691"/>
    </source>
</evidence>
<dbReference type="PROSITE" id="PS51687">
    <property type="entry name" value="SAM_MT_RNA_M5U"/>
    <property type="match status" value="1"/>
</dbReference>
<name>A0A1M6KM50_9ACTN</name>
<comment type="similarity">
    <text evidence="4">Belongs to the class I-like SAM-binding methyltransferase superfamily. RNA M5U methyltransferase family.</text>
</comment>
<proteinExistence type="inferred from homology"/>
<evidence type="ECO:0000259" key="5">
    <source>
        <dbReference type="PROSITE" id="PS50926"/>
    </source>
</evidence>
<keyword evidence="2 4" id="KW-0808">Transferase</keyword>
<dbReference type="PANTHER" id="PTHR11061:SF30">
    <property type="entry name" value="TRNA (URACIL(54)-C(5))-METHYLTRANSFERASE"/>
    <property type="match status" value="1"/>
</dbReference>
<feature type="binding site" evidence="4">
    <location>
        <position position="264"/>
    </location>
    <ligand>
        <name>S-adenosyl-L-methionine</name>
        <dbReference type="ChEBI" id="CHEBI:59789"/>
    </ligand>
</feature>
<evidence type="ECO:0000313" key="7">
    <source>
        <dbReference type="Proteomes" id="UP000184512"/>
    </source>
</evidence>
<reference evidence="6 7" key="1">
    <citation type="submission" date="2016-11" db="EMBL/GenBank/DDBJ databases">
        <authorList>
            <person name="Jaros S."/>
            <person name="Januszkiewicz K."/>
            <person name="Wedrychowicz H."/>
        </authorList>
    </citation>
    <scope>NUCLEOTIDE SEQUENCE [LARGE SCALE GENOMIC DNA]</scope>
    <source>
        <strain evidence="6 7">DSM 12906</strain>
    </source>
</reference>
<feature type="binding site" evidence="4">
    <location>
        <position position="214"/>
    </location>
    <ligand>
        <name>S-adenosyl-L-methionine</name>
        <dbReference type="ChEBI" id="CHEBI:59789"/>
    </ligand>
</feature>
<feature type="binding site" evidence="4">
    <location>
        <position position="304"/>
    </location>
    <ligand>
        <name>S-adenosyl-L-methionine</name>
        <dbReference type="ChEBI" id="CHEBI:59789"/>
    </ligand>
</feature>
<dbReference type="Gene3D" id="2.40.50.140">
    <property type="entry name" value="Nucleic acid-binding proteins"/>
    <property type="match status" value="1"/>
</dbReference>
<dbReference type="AlphaFoldDB" id="A0A1M6KM50"/>
<dbReference type="STRING" id="1123357.SAMN02745244_02854"/>
<dbReference type="InterPro" id="IPR029063">
    <property type="entry name" value="SAM-dependent_MTases_sf"/>
</dbReference>
<feature type="binding site" evidence="4">
    <location>
        <position position="243"/>
    </location>
    <ligand>
        <name>S-adenosyl-L-methionine</name>
        <dbReference type="ChEBI" id="CHEBI:59789"/>
    </ligand>
</feature>
<dbReference type="GO" id="GO:0070041">
    <property type="term" value="F:rRNA (uridine-C5-)-methyltransferase activity"/>
    <property type="evidence" value="ECO:0007669"/>
    <property type="project" value="TreeGrafter"/>
</dbReference>
<keyword evidence="7" id="KW-1185">Reference proteome</keyword>
<feature type="domain" description="TRAM" evidence="5">
    <location>
        <begin position="1"/>
        <end position="54"/>
    </location>
</feature>
<dbReference type="GO" id="GO:0070475">
    <property type="term" value="P:rRNA base methylation"/>
    <property type="evidence" value="ECO:0007669"/>
    <property type="project" value="TreeGrafter"/>
</dbReference>
<evidence type="ECO:0000256" key="2">
    <source>
        <dbReference type="ARBA" id="ARBA00022679"/>
    </source>
</evidence>
<gene>
    <name evidence="6" type="ORF">SAMN02745244_02854</name>
</gene>
<dbReference type="RefSeq" id="WP_073189475.1">
    <property type="nucleotide sequence ID" value="NZ_FQZG01000061.1"/>
</dbReference>
<dbReference type="PROSITE" id="PS50926">
    <property type="entry name" value="TRAM"/>
    <property type="match status" value="1"/>
</dbReference>
<keyword evidence="1 4" id="KW-0489">Methyltransferase</keyword>